<name>A0AAD3HRC2_9CHLO</name>
<feature type="compositionally biased region" description="Basic and acidic residues" evidence="10">
    <location>
        <begin position="25"/>
        <end position="35"/>
    </location>
</feature>
<evidence type="ECO:0000256" key="6">
    <source>
        <dbReference type="ARBA" id="ARBA00022776"/>
    </source>
</evidence>
<evidence type="ECO:0000256" key="2">
    <source>
        <dbReference type="ARBA" id="ARBA00004584"/>
    </source>
</evidence>
<evidence type="ECO:0000313" key="11">
    <source>
        <dbReference type="EMBL" id="GFR50091.1"/>
    </source>
</evidence>
<evidence type="ECO:0000256" key="7">
    <source>
        <dbReference type="ARBA" id="ARBA00023242"/>
    </source>
</evidence>
<accession>A0AAD3HRC2</accession>
<evidence type="ECO:0008006" key="13">
    <source>
        <dbReference type="Google" id="ProtNLM"/>
    </source>
</evidence>
<dbReference type="GO" id="GO:0005634">
    <property type="term" value="C:nucleus"/>
    <property type="evidence" value="ECO:0007669"/>
    <property type="project" value="UniProtKB-SubCell"/>
</dbReference>
<keyword evidence="5" id="KW-0132">Cell division</keyword>
<feature type="region of interest" description="Disordered" evidence="10">
    <location>
        <begin position="139"/>
        <end position="167"/>
    </location>
</feature>
<dbReference type="PANTHER" id="PTHR16040">
    <property type="entry name" value="AUSTRALIN, ISOFORM A-RELATED"/>
    <property type="match status" value="1"/>
</dbReference>
<dbReference type="Proteomes" id="UP001054857">
    <property type="component" value="Unassembled WGS sequence"/>
</dbReference>
<dbReference type="AlphaFoldDB" id="A0AAD3HRC2"/>
<evidence type="ECO:0000256" key="3">
    <source>
        <dbReference type="ARBA" id="ARBA00009914"/>
    </source>
</evidence>
<dbReference type="GO" id="GO:0051301">
    <property type="term" value="P:cell division"/>
    <property type="evidence" value="ECO:0007669"/>
    <property type="project" value="UniProtKB-KW"/>
</dbReference>
<evidence type="ECO:0000256" key="8">
    <source>
        <dbReference type="ARBA" id="ARBA00023306"/>
    </source>
</evidence>
<evidence type="ECO:0000256" key="10">
    <source>
        <dbReference type="SAM" id="MobiDB-lite"/>
    </source>
</evidence>
<comment type="similarity">
    <text evidence="3">Belongs to the borealin family.</text>
</comment>
<feature type="region of interest" description="Disordered" evidence="10">
    <location>
        <begin position="1"/>
        <end position="35"/>
    </location>
</feature>
<keyword evidence="9" id="KW-0137">Centromere</keyword>
<proteinExistence type="inferred from homology"/>
<keyword evidence="8" id="KW-0131">Cell cycle</keyword>
<evidence type="ECO:0000313" key="12">
    <source>
        <dbReference type="Proteomes" id="UP001054857"/>
    </source>
</evidence>
<evidence type="ECO:0000256" key="5">
    <source>
        <dbReference type="ARBA" id="ARBA00022618"/>
    </source>
</evidence>
<feature type="region of interest" description="Disordered" evidence="10">
    <location>
        <begin position="180"/>
        <end position="201"/>
    </location>
</feature>
<keyword evidence="7" id="KW-0539">Nucleus</keyword>
<dbReference type="GO" id="GO:0000775">
    <property type="term" value="C:chromosome, centromeric region"/>
    <property type="evidence" value="ECO:0007669"/>
    <property type="project" value="UniProtKB-SubCell"/>
</dbReference>
<gene>
    <name evidence="11" type="ORF">Agub_g12236</name>
</gene>
<sequence length="357" mass="37185">MPRKRKAQQALAAIAEEAEAPSNQKGDERSTSESQIEKLIEECKEQVKAKANSQIAFARQEVQHLRTDGEVALLKIPKQVRQMSAAGFFRLSPEEANATFLGDIIGRLELLQQEPNAVPQAAAQVLAVVASNAASAAAVEREPQAAQSDQQQHGQEADAAAAGPSAAAGPCSSAQAVAAVGLMPPPQPPPARQALAPVNPPARAPMQNEVVYSVNGSPIFLGAVQASAAPVTGAVKGAAFNLTDATPAVGASCVPAAAPPTMAFTGRTFRRATAARGRTKQATRAITVTTEDGKQFTVDDVIGLAAVPEKYRVEVRKLVEADYQDLDALMKSVAAIEVGTTSSAAATTSNARPTRRR</sequence>
<comment type="subcellular location">
    <subcellularLocation>
        <location evidence="2">Chromosome</location>
        <location evidence="2">Centromere</location>
    </subcellularLocation>
    <subcellularLocation>
        <location evidence="1">Nucleus</location>
    </subcellularLocation>
</comment>
<keyword evidence="12" id="KW-1185">Reference proteome</keyword>
<protein>
    <recommendedName>
        <fullName evidence="13">Borealin N-terminal domain-containing protein</fullName>
    </recommendedName>
</protein>
<evidence type="ECO:0000256" key="4">
    <source>
        <dbReference type="ARBA" id="ARBA00022454"/>
    </source>
</evidence>
<organism evidence="11 12">
    <name type="scientific">Astrephomene gubernaculifera</name>
    <dbReference type="NCBI Taxonomy" id="47775"/>
    <lineage>
        <taxon>Eukaryota</taxon>
        <taxon>Viridiplantae</taxon>
        <taxon>Chlorophyta</taxon>
        <taxon>core chlorophytes</taxon>
        <taxon>Chlorophyceae</taxon>
        <taxon>CS clade</taxon>
        <taxon>Chlamydomonadales</taxon>
        <taxon>Astrephomenaceae</taxon>
        <taxon>Astrephomene</taxon>
    </lineage>
</organism>
<dbReference type="EMBL" id="BMAR01000035">
    <property type="protein sequence ID" value="GFR50091.1"/>
    <property type="molecule type" value="Genomic_DNA"/>
</dbReference>
<evidence type="ECO:0000256" key="1">
    <source>
        <dbReference type="ARBA" id="ARBA00004123"/>
    </source>
</evidence>
<comment type="caution">
    <text evidence="11">The sequence shown here is derived from an EMBL/GenBank/DDBJ whole genome shotgun (WGS) entry which is preliminary data.</text>
</comment>
<keyword evidence="4" id="KW-0158">Chromosome</keyword>
<evidence type="ECO:0000256" key="9">
    <source>
        <dbReference type="ARBA" id="ARBA00023328"/>
    </source>
</evidence>
<reference evidence="11 12" key="1">
    <citation type="journal article" date="2021" name="Sci. Rep.">
        <title>Genome sequencing of the multicellular alga Astrephomene provides insights into convergent evolution of germ-soma differentiation.</title>
        <authorList>
            <person name="Yamashita S."/>
            <person name="Yamamoto K."/>
            <person name="Matsuzaki R."/>
            <person name="Suzuki S."/>
            <person name="Yamaguchi H."/>
            <person name="Hirooka S."/>
            <person name="Minakuchi Y."/>
            <person name="Miyagishima S."/>
            <person name="Kawachi M."/>
            <person name="Toyoda A."/>
            <person name="Nozaki H."/>
        </authorList>
    </citation>
    <scope>NUCLEOTIDE SEQUENCE [LARGE SCALE GENOMIC DNA]</scope>
    <source>
        <strain evidence="11 12">NIES-4017</strain>
    </source>
</reference>
<dbReference type="PANTHER" id="PTHR16040:SF7">
    <property type="entry name" value="AUSTRALIN, ISOFORM A-RELATED"/>
    <property type="match status" value="1"/>
</dbReference>
<dbReference type="InterPro" id="IPR018867">
    <property type="entry name" value="Cell_div_borealin"/>
</dbReference>
<keyword evidence="6" id="KW-0498">Mitosis</keyword>